<feature type="non-terminal residue" evidence="1">
    <location>
        <position position="1"/>
    </location>
</feature>
<comment type="caution">
    <text evidence="1">The sequence shown here is derived from an EMBL/GenBank/DDBJ whole genome shotgun (WGS) entry which is preliminary data.</text>
</comment>
<evidence type="ECO:0000313" key="2">
    <source>
        <dbReference type="Proteomes" id="UP001434883"/>
    </source>
</evidence>
<proteinExistence type="predicted"/>
<sequence length="84" mass="9074">TTHSTVYTFSGLTCHEGAEVREHMQELLVGSNQLSQGLASGQIIGWIVGCVHIPQGVLGCQVLNFRDSGSHEDLELARLRCQPG</sequence>
<evidence type="ECO:0000313" key="1">
    <source>
        <dbReference type="EMBL" id="MEQ2198509.1"/>
    </source>
</evidence>
<dbReference type="EMBL" id="JAHRIN010019698">
    <property type="protein sequence ID" value="MEQ2198509.1"/>
    <property type="molecule type" value="Genomic_DNA"/>
</dbReference>
<gene>
    <name evidence="1" type="ORF">XENOCAPTIV_013917</name>
</gene>
<keyword evidence="2" id="KW-1185">Reference proteome</keyword>
<name>A0ABV0QRR6_9TELE</name>
<organism evidence="1 2">
    <name type="scientific">Xenoophorus captivus</name>
    <dbReference type="NCBI Taxonomy" id="1517983"/>
    <lineage>
        <taxon>Eukaryota</taxon>
        <taxon>Metazoa</taxon>
        <taxon>Chordata</taxon>
        <taxon>Craniata</taxon>
        <taxon>Vertebrata</taxon>
        <taxon>Euteleostomi</taxon>
        <taxon>Actinopterygii</taxon>
        <taxon>Neopterygii</taxon>
        <taxon>Teleostei</taxon>
        <taxon>Neoteleostei</taxon>
        <taxon>Acanthomorphata</taxon>
        <taxon>Ovalentaria</taxon>
        <taxon>Atherinomorphae</taxon>
        <taxon>Cyprinodontiformes</taxon>
        <taxon>Goodeidae</taxon>
        <taxon>Xenoophorus</taxon>
    </lineage>
</organism>
<accession>A0ABV0QRR6</accession>
<protein>
    <submittedName>
        <fullName evidence="1">Uncharacterized protein</fullName>
    </submittedName>
</protein>
<dbReference type="Proteomes" id="UP001434883">
    <property type="component" value="Unassembled WGS sequence"/>
</dbReference>
<reference evidence="1 2" key="1">
    <citation type="submission" date="2021-06" db="EMBL/GenBank/DDBJ databases">
        <authorList>
            <person name="Palmer J.M."/>
        </authorList>
    </citation>
    <scope>NUCLEOTIDE SEQUENCE [LARGE SCALE GENOMIC DNA]</scope>
    <source>
        <strain evidence="1 2">XC_2019</strain>
        <tissue evidence="1">Muscle</tissue>
    </source>
</reference>